<evidence type="ECO:0000256" key="3">
    <source>
        <dbReference type="ARBA" id="ARBA00022723"/>
    </source>
</evidence>
<dbReference type="PANTHER" id="PTHR21327">
    <property type="entry name" value="GTP CYCLOHYDROLASE II-RELATED"/>
    <property type="match status" value="1"/>
</dbReference>
<keyword evidence="5 9" id="KW-0378">Hydrolase</keyword>
<protein>
    <recommendedName>
        <fullName evidence="9">GTP cyclohydrolase-2</fullName>
        <ecNumber evidence="9">3.5.4.25</ecNumber>
    </recommendedName>
    <alternativeName>
        <fullName evidence="9">GTP cyclohydrolase II</fullName>
    </alternativeName>
</protein>
<dbReference type="GO" id="GO:0008270">
    <property type="term" value="F:zinc ion binding"/>
    <property type="evidence" value="ECO:0007669"/>
    <property type="project" value="UniProtKB-UniRule"/>
</dbReference>
<dbReference type="GO" id="GO:0005829">
    <property type="term" value="C:cytosol"/>
    <property type="evidence" value="ECO:0007669"/>
    <property type="project" value="TreeGrafter"/>
</dbReference>
<keyword evidence="2 9" id="KW-0686">Riboflavin biosynthesis</keyword>
<feature type="binding site" evidence="9">
    <location>
        <begin position="47"/>
        <end position="51"/>
    </location>
    <ligand>
        <name>GTP</name>
        <dbReference type="ChEBI" id="CHEBI:37565"/>
    </ligand>
</feature>
<evidence type="ECO:0000256" key="2">
    <source>
        <dbReference type="ARBA" id="ARBA00022619"/>
    </source>
</evidence>
<proteinExistence type="inferred from homology"/>
<dbReference type="Pfam" id="PF00925">
    <property type="entry name" value="GTP_cyclohydro2"/>
    <property type="match status" value="1"/>
</dbReference>
<evidence type="ECO:0000256" key="9">
    <source>
        <dbReference type="HAMAP-Rule" id="MF_00179"/>
    </source>
</evidence>
<keyword evidence="3 9" id="KW-0479">Metal-binding</keyword>
<feature type="binding site" evidence="9">
    <location>
        <position position="68"/>
    </location>
    <ligand>
        <name>GTP</name>
        <dbReference type="ChEBI" id="CHEBI:37565"/>
    </ligand>
</feature>
<gene>
    <name evidence="9 11" type="primary">ribA</name>
    <name evidence="11" type="ORF">GCM10011365_17140</name>
</gene>
<reference evidence="11" key="1">
    <citation type="journal article" date="2014" name="Int. J. Syst. Evol. Microbiol.">
        <title>Complete genome sequence of Corynebacterium casei LMG S-19264T (=DSM 44701T), isolated from a smear-ripened cheese.</title>
        <authorList>
            <consortium name="US DOE Joint Genome Institute (JGI-PGF)"/>
            <person name="Walter F."/>
            <person name="Albersmeier A."/>
            <person name="Kalinowski J."/>
            <person name="Ruckert C."/>
        </authorList>
    </citation>
    <scope>NUCLEOTIDE SEQUENCE</scope>
    <source>
        <strain evidence="11">CGMCC 1.12181</strain>
    </source>
</reference>
<keyword evidence="12" id="KW-1185">Reference proteome</keyword>
<keyword evidence="7 9" id="KW-0342">GTP-binding</keyword>
<dbReference type="AlphaFoldDB" id="A0A917CT78"/>
<evidence type="ECO:0000256" key="8">
    <source>
        <dbReference type="ARBA" id="ARBA00049295"/>
    </source>
</evidence>
<name>A0A917CT78_9GAMM</name>
<dbReference type="NCBIfam" id="NF001591">
    <property type="entry name" value="PRK00393.1"/>
    <property type="match status" value="1"/>
</dbReference>
<dbReference type="InterPro" id="IPR032677">
    <property type="entry name" value="GTP_cyclohydro_II"/>
</dbReference>
<feature type="binding site" evidence="9">
    <location>
        <position position="65"/>
    </location>
    <ligand>
        <name>Zn(2+)</name>
        <dbReference type="ChEBI" id="CHEBI:29105"/>
        <note>catalytic</note>
    </ligand>
</feature>
<dbReference type="SUPFAM" id="SSF142695">
    <property type="entry name" value="RibA-like"/>
    <property type="match status" value="1"/>
</dbReference>
<sequence length="192" mass="21613">MSLRFISQAELPTEFGTFQVHVFEHKGQEHLALVMGSLSESDVILTRIHSECLTGDGLFSLRCDCGPQLAHAMQAIQKAGQGVLIYLRQEGRGIGLTEKIKAYQLQDQGMDTFDANIKLGHAADSRDYGMLKEVFAHLNVKQVDLMTNNPDKIEALESQGISVHKRIPLHVGHNPHNKRYIDTKRNRFKHLD</sequence>
<feature type="active site" description="Nucleophile" evidence="9">
    <location>
        <position position="126"/>
    </location>
</feature>
<comment type="catalytic activity">
    <reaction evidence="8 9">
        <text>GTP + 4 H2O = 2,5-diamino-6-hydroxy-4-(5-phosphoribosylamino)-pyrimidine + formate + 2 phosphate + 3 H(+)</text>
        <dbReference type="Rhea" id="RHEA:23704"/>
        <dbReference type="ChEBI" id="CHEBI:15377"/>
        <dbReference type="ChEBI" id="CHEBI:15378"/>
        <dbReference type="ChEBI" id="CHEBI:15740"/>
        <dbReference type="ChEBI" id="CHEBI:37565"/>
        <dbReference type="ChEBI" id="CHEBI:43474"/>
        <dbReference type="ChEBI" id="CHEBI:58614"/>
        <dbReference type="EC" id="3.5.4.25"/>
    </reaction>
</comment>
<dbReference type="InterPro" id="IPR036144">
    <property type="entry name" value="RibA-like_sf"/>
</dbReference>
<organism evidence="11 12">
    <name type="scientific">Marinicella pacifica</name>
    <dbReference type="NCBI Taxonomy" id="1171543"/>
    <lineage>
        <taxon>Bacteria</taxon>
        <taxon>Pseudomonadati</taxon>
        <taxon>Pseudomonadota</taxon>
        <taxon>Gammaproteobacteria</taxon>
        <taxon>Lysobacterales</taxon>
        <taxon>Marinicellaceae</taxon>
        <taxon>Marinicella</taxon>
    </lineage>
</organism>
<dbReference type="InterPro" id="IPR000926">
    <property type="entry name" value="RibA"/>
</dbReference>
<keyword evidence="6 9" id="KW-0862">Zinc</keyword>
<dbReference type="Gene3D" id="3.40.50.10990">
    <property type="entry name" value="GTP cyclohydrolase II"/>
    <property type="match status" value="1"/>
</dbReference>
<dbReference type="RefSeq" id="WP_188365317.1">
    <property type="nucleotide sequence ID" value="NZ_BAABJF010000001.1"/>
</dbReference>
<feature type="binding site" evidence="9">
    <location>
        <begin position="90"/>
        <end position="92"/>
    </location>
    <ligand>
        <name>GTP</name>
        <dbReference type="ChEBI" id="CHEBI:37565"/>
    </ligand>
</feature>
<evidence type="ECO:0000256" key="7">
    <source>
        <dbReference type="ARBA" id="ARBA00023134"/>
    </source>
</evidence>
<evidence type="ECO:0000256" key="6">
    <source>
        <dbReference type="ARBA" id="ARBA00022833"/>
    </source>
</evidence>
<feature type="binding site" evidence="9">
    <location>
        <position position="152"/>
    </location>
    <ligand>
        <name>GTP</name>
        <dbReference type="ChEBI" id="CHEBI:37565"/>
    </ligand>
</feature>
<evidence type="ECO:0000259" key="10">
    <source>
        <dbReference type="Pfam" id="PF00925"/>
    </source>
</evidence>
<dbReference type="EMBL" id="BMEO01000006">
    <property type="protein sequence ID" value="GGF96376.1"/>
    <property type="molecule type" value="Genomic_DNA"/>
</dbReference>
<comment type="cofactor">
    <cofactor evidence="9">
        <name>Zn(2+)</name>
        <dbReference type="ChEBI" id="CHEBI:29105"/>
    </cofactor>
    <text evidence="9">Binds 1 zinc ion per subunit.</text>
</comment>
<dbReference type="GO" id="GO:0009231">
    <property type="term" value="P:riboflavin biosynthetic process"/>
    <property type="evidence" value="ECO:0007669"/>
    <property type="project" value="UniProtKB-UniRule"/>
</dbReference>
<feature type="binding site" evidence="9">
    <location>
        <position position="112"/>
    </location>
    <ligand>
        <name>GTP</name>
        <dbReference type="ChEBI" id="CHEBI:37565"/>
    </ligand>
</feature>
<evidence type="ECO:0000256" key="5">
    <source>
        <dbReference type="ARBA" id="ARBA00022801"/>
    </source>
</evidence>
<dbReference type="GO" id="GO:0005525">
    <property type="term" value="F:GTP binding"/>
    <property type="evidence" value="ECO:0007669"/>
    <property type="project" value="UniProtKB-KW"/>
</dbReference>
<dbReference type="Proteomes" id="UP000605253">
    <property type="component" value="Unassembled WGS sequence"/>
</dbReference>
<evidence type="ECO:0000256" key="1">
    <source>
        <dbReference type="ARBA" id="ARBA00004853"/>
    </source>
</evidence>
<feature type="binding site" evidence="9">
    <location>
        <position position="147"/>
    </location>
    <ligand>
        <name>GTP</name>
        <dbReference type="ChEBI" id="CHEBI:37565"/>
    </ligand>
</feature>
<comment type="similarity">
    <text evidence="9">Belongs to the GTP cyclohydrolase II family.</text>
</comment>
<reference evidence="11" key="2">
    <citation type="submission" date="2020-09" db="EMBL/GenBank/DDBJ databases">
        <authorList>
            <person name="Sun Q."/>
            <person name="Zhou Y."/>
        </authorList>
    </citation>
    <scope>NUCLEOTIDE SEQUENCE</scope>
    <source>
        <strain evidence="11">CGMCC 1.12181</strain>
    </source>
</reference>
<evidence type="ECO:0000256" key="4">
    <source>
        <dbReference type="ARBA" id="ARBA00022741"/>
    </source>
</evidence>
<comment type="caution">
    <text evidence="11">The sequence shown here is derived from an EMBL/GenBank/DDBJ whole genome shotgun (WGS) entry which is preliminary data.</text>
</comment>
<dbReference type="PANTHER" id="PTHR21327:SF18">
    <property type="entry name" value="3,4-DIHYDROXY-2-BUTANONE 4-PHOSPHATE SYNTHASE"/>
    <property type="match status" value="1"/>
</dbReference>
<keyword evidence="4 9" id="KW-0547">Nucleotide-binding</keyword>
<accession>A0A917CT78</accession>
<dbReference type="GO" id="GO:0003935">
    <property type="term" value="F:GTP cyclohydrolase II activity"/>
    <property type="evidence" value="ECO:0007669"/>
    <property type="project" value="UniProtKB-UniRule"/>
</dbReference>
<dbReference type="FunFam" id="3.40.50.10990:FF:000002">
    <property type="entry name" value="GTP cyclohydrolase-2"/>
    <property type="match status" value="1"/>
</dbReference>
<comment type="pathway">
    <text evidence="1 9">Cofactor biosynthesis; riboflavin biosynthesis; 5-amino-6-(D-ribitylamino)uracil from GTP: step 1/4.</text>
</comment>
<feature type="binding site" evidence="9">
    <location>
        <position position="52"/>
    </location>
    <ligand>
        <name>Zn(2+)</name>
        <dbReference type="ChEBI" id="CHEBI:29105"/>
        <note>catalytic</note>
    </ligand>
</feature>
<dbReference type="NCBIfam" id="TIGR00505">
    <property type="entry name" value="ribA"/>
    <property type="match status" value="1"/>
</dbReference>
<feature type="active site" description="Proton acceptor" evidence="9">
    <location>
        <position position="124"/>
    </location>
</feature>
<feature type="domain" description="GTP cyclohydrolase II" evidence="10">
    <location>
        <begin position="8"/>
        <end position="168"/>
    </location>
</feature>
<dbReference type="HAMAP" id="MF_00179">
    <property type="entry name" value="RibA"/>
    <property type="match status" value="1"/>
</dbReference>
<evidence type="ECO:0000313" key="11">
    <source>
        <dbReference type="EMBL" id="GGF96376.1"/>
    </source>
</evidence>
<evidence type="ECO:0000313" key="12">
    <source>
        <dbReference type="Proteomes" id="UP000605253"/>
    </source>
</evidence>
<feature type="binding site" evidence="9">
    <location>
        <position position="63"/>
    </location>
    <ligand>
        <name>Zn(2+)</name>
        <dbReference type="ChEBI" id="CHEBI:29105"/>
        <note>catalytic</note>
    </ligand>
</feature>
<comment type="function">
    <text evidence="9">Catalyzes the conversion of GTP to 2,5-diamino-6-ribosylamino-4(3H)-pyrimidinone 5'-phosphate (DARP), formate and pyrophosphate.</text>
</comment>
<dbReference type="EC" id="3.5.4.25" evidence="9"/>
<dbReference type="CDD" id="cd00641">
    <property type="entry name" value="GTP_cyclohydro2"/>
    <property type="match status" value="1"/>
</dbReference>